<dbReference type="PROSITE" id="PS51257">
    <property type="entry name" value="PROKAR_LIPOPROTEIN"/>
    <property type="match status" value="1"/>
</dbReference>
<evidence type="ECO:0000256" key="1">
    <source>
        <dbReference type="SAM" id="SignalP"/>
    </source>
</evidence>
<feature type="signal peptide" evidence="1">
    <location>
        <begin position="1"/>
        <end position="22"/>
    </location>
</feature>
<keyword evidence="3" id="KW-1185">Reference proteome</keyword>
<dbReference type="RefSeq" id="WP_205307324.1">
    <property type="nucleotide sequence ID" value="NZ_BAAAVF010000004.1"/>
</dbReference>
<reference evidence="2 3" key="1">
    <citation type="submission" date="2021-01" db="EMBL/GenBank/DDBJ databases">
        <title>Sequencing the genomes of 1000 actinobacteria strains.</title>
        <authorList>
            <person name="Klenk H.-P."/>
        </authorList>
    </citation>
    <scope>NUCLEOTIDE SEQUENCE [LARGE SCALE GENOMIC DNA]</scope>
    <source>
        <strain evidence="2 3">DSM 46000</strain>
    </source>
</reference>
<protein>
    <recommendedName>
        <fullName evidence="4">Adhesin</fullName>
    </recommendedName>
</protein>
<comment type="caution">
    <text evidence="2">The sequence shown here is derived from an EMBL/GenBank/DDBJ whole genome shotgun (WGS) entry which is preliminary data.</text>
</comment>
<evidence type="ECO:0008006" key="4">
    <source>
        <dbReference type="Google" id="ProtNLM"/>
    </source>
</evidence>
<name>A0ABS2LG32_9CELL</name>
<evidence type="ECO:0000313" key="2">
    <source>
        <dbReference type="EMBL" id="MBM7479385.1"/>
    </source>
</evidence>
<evidence type="ECO:0000313" key="3">
    <source>
        <dbReference type="Proteomes" id="UP000698059"/>
    </source>
</evidence>
<feature type="chain" id="PRO_5045363042" description="Adhesin" evidence="1">
    <location>
        <begin position="23"/>
        <end position="244"/>
    </location>
</feature>
<accession>A0ABS2LG32</accession>
<sequence length="244" mass="25050">MRTTHRRLATAGLVAIAAVALGACGFGPRSVATDTYTVTEPITSVRLDLEAGSVALRGDPSATEVGIERTVDYTGSYPGQETHRVEDGVLVLSGCGRRCSASYSIDLPAGLPVTGGTEHGSIDLTSTGAVDVETSNGSVTLTEVDARIVARSDNGKVTGTRLGGTDGIDAETSNGAVELSLTTPQDVRAATDNGRVEVTVPDGSYRIRAETDLGGTDVSVPHDPDGEFEIEASSSNGRVTVSRG</sequence>
<dbReference type="EMBL" id="JAFBBO010000001">
    <property type="protein sequence ID" value="MBM7479385.1"/>
    <property type="molecule type" value="Genomic_DNA"/>
</dbReference>
<dbReference type="Proteomes" id="UP000698059">
    <property type="component" value="Unassembled WGS sequence"/>
</dbReference>
<gene>
    <name evidence="2" type="ORF">JOD49_002305</name>
</gene>
<proteinExistence type="predicted"/>
<organism evidence="2 3">
    <name type="scientific">Oerskovia jenensis</name>
    <dbReference type="NCBI Taxonomy" id="162169"/>
    <lineage>
        <taxon>Bacteria</taxon>
        <taxon>Bacillati</taxon>
        <taxon>Actinomycetota</taxon>
        <taxon>Actinomycetes</taxon>
        <taxon>Micrococcales</taxon>
        <taxon>Cellulomonadaceae</taxon>
        <taxon>Oerskovia</taxon>
    </lineage>
</organism>
<keyword evidence="1" id="KW-0732">Signal</keyword>